<protein>
    <recommendedName>
        <fullName evidence="6">Lipase-like C-terminal domain-containing protein</fullName>
    </recommendedName>
</protein>
<evidence type="ECO:0000256" key="2">
    <source>
        <dbReference type="ARBA" id="ARBA00022525"/>
    </source>
</evidence>
<comment type="caution">
    <text evidence="7">The sequence shown here is derived from an EMBL/GenBank/DDBJ whole genome shotgun (WGS) entry which is preliminary data.</text>
</comment>
<reference evidence="7 8" key="1">
    <citation type="submission" date="2024-07" db="EMBL/GenBank/DDBJ databases">
        <title>Section-level genome sequencing and comparative genomics of Aspergillus sections Usti and Cavernicolus.</title>
        <authorList>
            <consortium name="Lawrence Berkeley National Laboratory"/>
            <person name="Nybo J.L."/>
            <person name="Vesth T.C."/>
            <person name="Theobald S."/>
            <person name="Frisvad J.C."/>
            <person name="Larsen T.O."/>
            <person name="Kjaerboelling I."/>
            <person name="Rothschild-Mancinelli K."/>
            <person name="Lyhne E.K."/>
            <person name="Kogle M.E."/>
            <person name="Barry K."/>
            <person name="Clum A."/>
            <person name="Na H."/>
            <person name="Ledsgaard L."/>
            <person name="Lin J."/>
            <person name="Lipzen A."/>
            <person name="Kuo A."/>
            <person name="Riley R."/>
            <person name="Mondo S."/>
            <person name="Labutti K."/>
            <person name="Haridas S."/>
            <person name="Pangalinan J."/>
            <person name="Salamov A.A."/>
            <person name="Simmons B.A."/>
            <person name="Magnuson J.K."/>
            <person name="Chen J."/>
            <person name="Drula E."/>
            <person name="Henrissat B."/>
            <person name="Wiebenga A."/>
            <person name="Lubbers R.J."/>
            <person name="Gomes A.C."/>
            <person name="Makela M.R."/>
            <person name="Stajich J."/>
            <person name="Grigoriev I.V."/>
            <person name="Mortensen U.H."/>
            <person name="De Vries R.P."/>
            <person name="Baker S.E."/>
            <person name="Andersen M.R."/>
        </authorList>
    </citation>
    <scope>NUCLEOTIDE SEQUENCE [LARGE SCALE GENOMIC DNA]</scope>
    <source>
        <strain evidence="7 8">CBS 123904</strain>
    </source>
</reference>
<evidence type="ECO:0000256" key="5">
    <source>
        <dbReference type="ARBA" id="ARBA00023098"/>
    </source>
</evidence>
<dbReference type="PANTHER" id="PTHR34043:SF3">
    <property type="entry name" value="ALPHA_BETA-HYDROLASES SUPERFAMILY PROTEIN"/>
    <property type="match status" value="1"/>
</dbReference>
<sequence>MEPPPNSGLSKLKEIVENISTTPGLTRTENPIVLVPGFTGFGEPIFGSINYWGGFEDLAAALQTHTGVPVILPRIGPISSNWERACELYCQLREIQRTGTDNGFDTRSTPTPSSIAVDYGRYIDLPPDTARTTKRAVVLGQLEPEWTWTEAHPVHMICHSQGGNTVRLLIELLSGRHAAQHPRYFPSGSNQQALVKSVVTLGTPYRGTTITSVIFDQILRDVHVNEVITRLVVSSALHPTRFLDLQLEHWGFAPQAAGESFIAMHNRLEAPILAWWNSDNNGIKDNGPDGIARLNRDFNPQPSPQTYYFTLSFDATRPFPTLNFSPANLQSFPVHGALSLWGFGFPGLLGDISASVGSFLSSAAHSVLNAIPGNPSDAEYARWLVEVANNQARALGYQFRLPRPGGRIPRPDMLPLLSLFSLGMSGVCDSRLSGPSEQNDGFIDTVSMRGPDEGGGPVRDDIGSFSTAALGENKGVYWHLGVTEGIDHADEVGVFTVKETVRMPHK</sequence>
<keyword evidence="8" id="KW-1185">Reference proteome</keyword>
<gene>
    <name evidence="7" type="ORF">BJY01DRAFT_261389</name>
</gene>
<evidence type="ECO:0000313" key="7">
    <source>
        <dbReference type="EMBL" id="KAL2829068.1"/>
    </source>
</evidence>
<evidence type="ECO:0000256" key="4">
    <source>
        <dbReference type="ARBA" id="ARBA00022801"/>
    </source>
</evidence>
<keyword evidence="5" id="KW-0443">Lipid metabolism</keyword>
<keyword evidence="4" id="KW-0378">Hydrolase</keyword>
<dbReference type="Gene3D" id="3.40.50.1820">
    <property type="entry name" value="alpha/beta hydrolase"/>
    <property type="match status" value="1"/>
</dbReference>
<dbReference type="InterPro" id="IPR056304">
    <property type="entry name" value="Lip-like_C"/>
</dbReference>
<name>A0ABR4IMT1_9EURO</name>
<comment type="subcellular location">
    <subcellularLocation>
        <location evidence="1">Secreted</location>
    </subcellularLocation>
</comment>
<keyword evidence="2" id="KW-0964">Secreted</keyword>
<proteinExistence type="predicted"/>
<dbReference type="InterPro" id="IPR029058">
    <property type="entry name" value="AB_hydrolase_fold"/>
</dbReference>
<feature type="domain" description="Lipase-like C-terminal" evidence="6">
    <location>
        <begin position="148"/>
        <end position="307"/>
    </location>
</feature>
<dbReference type="EMBL" id="JBFXLU010000345">
    <property type="protein sequence ID" value="KAL2829068.1"/>
    <property type="molecule type" value="Genomic_DNA"/>
</dbReference>
<evidence type="ECO:0000259" key="6">
    <source>
        <dbReference type="Pfam" id="PF24708"/>
    </source>
</evidence>
<dbReference type="PANTHER" id="PTHR34043">
    <property type="entry name" value="ALPHA/BETA-HYDROLASES SUPERFAMILY PROTEIN"/>
    <property type="match status" value="1"/>
</dbReference>
<evidence type="ECO:0000256" key="1">
    <source>
        <dbReference type="ARBA" id="ARBA00004613"/>
    </source>
</evidence>
<organism evidence="7 8">
    <name type="scientific">Aspergillus pseudoustus</name>
    <dbReference type="NCBI Taxonomy" id="1810923"/>
    <lineage>
        <taxon>Eukaryota</taxon>
        <taxon>Fungi</taxon>
        <taxon>Dikarya</taxon>
        <taxon>Ascomycota</taxon>
        <taxon>Pezizomycotina</taxon>
        <taxon>Eurotiomycetes</taxon>
        <taxon>Eurotiomycetidae</taxon>
        <taxon>Eurotiales</taxon>
        <taxon>Aspergillaceae</taxon>
        <taxon>Aspergillus</taxon>
        <taxon>Aspergillus subgen. Nidulantes</taxon>
    </lineage>
</organism>
<evidence type="ECO:0000256" key="3">
    <source>
        <dbReference type="ARBA" id="ARBA00022729"/>
    </source>
</evidence>
<keyword evidence="3" id="KW-0732">Signal</keyword>
<dbReference type="Proteomes" id="UP001610446">
    <property type="component" value="Unassembled WGS sequence"/>
</dbReference>
<dbReference type="Pfam" id="PF24708">
    <property type="entry name" value="Lip_C"/>
    <property type="match status" value="1"/>
</dbReference>
<dbReference type="SUPFAM" id="SSF53474">
    <property type="entry name" value="alpha/beta-Hydrolases"/>
    <property type="match status" value="1"/>
</dbReference>
<evidence type="ECO:0000313" key="8">
    <source>
        <dbReference type="Proteomes" id="UP001610446"/>
    </source>
</evidence>
<accession>A0ABR4IMT1</accession>